<dbReference type="EMBL" id="JACPSX010000092">
    <property type="protein sequence ID" value="MBI3014430.1"/>
    <property type="molecule type" value="Genomic_DNA"/>
</dbReference>
<proteinExistence type="predicted"/>
<evidence type="ECO:0000313" key="1">
    <source>
        <dbReference type="EMBL" id="MBI3014430.1"/>
    </source>
</evidence>
<sequence>MNSIMPRVNQRVRIYGRADLGVGEVLRVAKSLGLYRADVVFEGLDGQKLETFPLDRLEPVPDLWERLVRGDFDPPRDFLLKQLAFQVPVGAGIFP</sequence>
<accession>A0A932GP69</accession>
<dbReference type="AlphaFoldDB" id="A0A932GP69"/>
<gene>
    <name evidence="1" type="ORF">HYY65_05075</name>
</gene>
<comment type="caution">
    <text evidence="1">The sequence shown here is derived from an EMBL/GenBank/DDBJ whole genome shotgun (WGS) entry which is preliminary data.</text>
</comment>
<evidence type="ECO:0000313" key="2">
    <source>
        <dbReference type="Proteomes" id="UP000741360"/>
    </source>
</evidence>
<name>A0A932GP69_UNCTE</name>
<organism evidence="1 2">
    <name type="scientific">Tectimicrobiota bacterium</name>
    <dbReference type="NCBI Taxonomy" id="2528274"/>
    <lineage>
        <taxon>Bacteria</taxon>
        <taxon>Pseudomonadati</taxon>
        <taxon>Nitrospinota/Tectimicrobiota group</taxon>
        <taxon>Candidatus Tectimicrobiota</taxon>
    </lineage>
</organism>
<dbReference type="Proteomes" id="UP000741360">
    <property type="component" value="Unassembled WGS sequence"/>
</dbReference>
<reference evidence="1" key="1">
    <citation type="submission" date="2020-07" db="EMBL/GenBank/DDBJ databases">
        <title>Huge and variable diversity of episymbiotic CPR bacteria and DPANN archaea in groundwater ecosystems.</title>
        <authorList>
            <person name="He C.Y."/>
            <person name="Keren R."/>
            <person name="Whittaker M."/>
            <person name="Farag I.F."/>
            <person name="Doudna J."/>
            <person name="Cate J.H.D."/>
            <person name="Banfield J.F."/>
        </authorList>
    </citation>
    <scope>NUCLEOTIDE SEQUENCE</scope>
    <source>
        <strain evidence="1">NC_groundwater_717_Ag_S-0.2um_59_8</strain>
    </source>
</reference>
<protein>
    <submittedName>
        <fullName evidence="1">Uncharacterized protein</fullName>
    </submittedName>
</protein>